<evidence type="ECO:0000313" key="8">
    <source>
        <dbReference type="Proteomes" id="UP000267464"/>
    </source>
</evidence>
<feature type="domain" description="PAC" evidence="3">
    <location>
        <begin position="378"/>
        <end position="429"/>
    </location>
</feature>
<dbReference type="NCBIfam" id="TIGR00229">
    <property type="entry name" value="sensory_box"/>
    <property type="match status" value="1"/>
</dbReference>
<dbReference type="FunFam" id="3.30.70.270:FF:000001">
    <property type="entry name" value="Diguanylate cyclase domain protein"/>
    <property type="match status" value="1"/>
</dbReference>
<accession>A0A3N7HPJ6</accession>
<dbReference type="Gene3D" id="3.20.20.450">
    <property type="entry name" value="EAL domain"/>
    <property type="match status" value="1"/>
</dbReference>
<dbReference type="FunFam" id="3.20.20.450:FF:000001">
    <property type="entry name" value="Cyclic di-GMP phosphodiesterase yahA"/>
    <property type="match status" value="1"/>
</dbReference>
<dbReference type="CDD" id="cd00130">
    <property type="entry name" value="PAS"/>
    <property type="match status" value="1"/>
</dbReference>
<keyword evidence="8" id="KW-1185">Reference proteome</keyword>
<evidence type="ECO:0000256" key="1">
    <source>
        <dbReference type="ARBA" id="ARBA00051114"/>
    </source>
</evidence>
<dbReference type="CDD" id="cd01949">
    <property type="entry name" value="GGDEF"/>
    <property type="match status" value="1"/>
</dbReference>
<comment type="caution">
    <text evidence="7">The sequence shown here is derived from an EMBL/GenBank/DDBJ whole genome shotgun (WGS) entry which is preliminary data.</text>
</comment>
<organism evidence="7 8">
    <name type="scientific">Piscinibacter terrae</name>
    <dbReference type="NCBI Taxonomy" id="2496871"/>
    <lineage>
        <taxon>Bacteria</taxon>
        <taxon>Pseudomonadati</taxon>
        <taxon>Pseudomonadota</taxon>
        <taxon>Betaproteobacteria</taxon>
        <taxon>Burkholderiales</taxon>
        <taxon>Sphaerotilaceae</taxon>
        <taxon>Piscinibacter</taxon>
    </lineage>
</organism>
<dbReference type="PROSITE" id="PS50887">
    <property type="entry name" value="GGDEF"/>
    <property type="match status" value="1"/>
</dbReference>
<sequence length="875" mass="97175">MRVSRTPGRQNPHWRRPRLPYCLRHPGRQVSCRPDDELRPVVMPGCPVGKHALNTSLLAWKRWLARARPRRLAPRLIAAVVLVGVALALLSTALQLYGDYRSELRTIDEEFAQIERTTLDALANSVWSYNETQIRLTLNGLMQLRDVAHVEVKANSERFEAGQRVKERAIRRGFELHEPSRPALSIGTLTVEASLDGVYRRLLDRGLVILAAESAKAFLIALVILVLVNRWITRHLETMAGYTREMSLDRLGREPLRLQRTGRRGDELDQVAAALNDMSRELGRELARRTAADAERERLFAAYEHNRWLLQAIIDNTPAAIFVRDHESRFLLVNRSYREFFTGGVDVVGKTLEEVFPHDQAESYLLADQRTLRADSYVQTEVEVTNAQGLRAYMAQRFPLKRSDGEMFAVGCVATDITERKASEERIRYLAQYDVLTGLPNRTVFRDRVSQAIAQAQRSGAQVAVMFLDLDHFKNVNDSLGHETGDELLKSAAQRLRNCLRAGDTAARLGGDEFVICLPTLSEAQHAISIAEKVLDALRQPFSLDGNELHVRGSLGISLYPGDGIDADSLMRAADAAMYHAKEKGRDSFRFFTAELNQAAQRRLEVANRLYEALQRGEFVMHYQPKIELSTGRIFGAEALIRWPQPGGGFIGPNEFIRVAEETGLIAPLGEWILRESCAEAARWHARGHEGVTVAVNLSPQQLLRPGFPEMAQRVLAETGLPPQSLELEITEGVLMAKTAENASALDSLAAMGIGLAIDDFGTGYSSLAYLQRFPINVLKIDRSFTDGLGSDAGDTAIVTAIIAMAHSLRLHVVAEGVETAEQALFLKSHGCEAAQGYHFSKAIAPDQFIKLLDSGLPMRIAPLIPAPAEAGSVK</sequence>
<dbReference type="GO" id="GO:0016020">
    <property type="term" value="C:membrane"/>
    <property type="evidence" value="ECO:0007669"/>
    <property type="project" value="InterPro"/>
</dbReference>
<dbReference type="InterPro" id="IPR035965">
    <property type="entry name" value="PAS-like_dom_sf"/>
</dbReference>
<dbReference type="SUPFAM" id="SSF55073">
    <property type="entry name" value="Nucleotide cyclase"/>
    <property type="match status" value="1"/>
</dbReference>
<keyword evidence="2" id="KW-0812">Transmembrane</keyword>
<dbReference type="InterPro" id="IPR001633">
    <property type="entry name" value="EAL_dom"/>
</dbReference>
<comment type="catalytic activity">
    <reaction evidence="1">
        <text>3',3'-c-di-GMP + H2O = 5'-phosphoguanylyl(3'-&gt;5')guanosine + H(+)</text>
        <dbReference type="Rhea" id="RHEA:24902"/>
        <dbReference type="ChEBI" id="CHEBI:15377"/>
        <dbReference type="ChEBI" id="CHEBI:15378"/>
        <dbReference type="ChEBI" id="CHEBI:58754"/>
        <dbReference type="ChEBI" id="CHEBI:58805"/>
        <dbReference type="EC" id="3.1.4.52"/>
    </reaction>
    <physiologicalReaction direction="left-to-right" evidence="1">
        <dbReference type="Rhea" id="RHEA:24903"/>
    </physiologicalReaction>
</comment>
<dbReference type="InterPro" id="IPR013656">
    <property type="entry name" value="PAS_4"/>
</dbReference>
<evidence type="ECO:0000259" key="6">
    <source>
        <dbReference type="PROSITE" id="PS50887"/>
    </source>
</evidence>
<dbReference type="Pfam" id="PF00990">
    <property type="entry name" value="GGDEF"/>
    <property type="match status" value="1"/>
</dbReference>
<dbReference type="EMBL" id="QUSW01000003">
    <property type="protein sequence ID" value="RQP24080.1"/>
    <property type="molecule type" value="Genomic_DNA"/>
</dbReference>
<dbReference type="Gene3D" id="3.30.450.20">
    <property type="entry name" value="PAS domain"/>
    <property type="match status" value="1"/>
</dbReference>
<dbReference type="InterPro" id="IPR029787">
    <property type="entry name" value="Nucleotide_cyclase"/>
</dbReference>
<dbReference type="Pfam" id="PF17149">
    <property type="entry name" value="CHASE5"/>
    <property type="match status" value="1"/>
</dbReference>
<name>A0A3N7HPJ6_9BURK</name>
<dbReference type="AlphaFoldDB" id="A0A3N7HPJ6"/>
<dbReference type="InterPro" id="IPR043128">
    <property type="entry name" value="Rev_trsase/Diguanyl_cyclase"/>
</dbReference>
<feature type="domain" description="HAMP" evidence="5">
    <location>
        <begin position="230"/>
        <end position="287"/>
    </location>
</feature>
<dbReference type="GO" id="GO:0071111">
    <property type="term" value="F:cyclic-guanylate-specific phosphodiesterase activity"/>
    <property type="evidence" value="ECO:0007669"/>
    <property type="project" value="UniProtKB-EC"/>
</dbReference>
<dbReference type="SMART" id="SM00052">
    <property type="entry name" value="EAL"/>
    <property type="match status" value="1"/>
</dbReference>
<reference evidence="7 8" key="2">
    <citation type="submission" date="2018-12" db="EMBL/GenBank/DDBJ databases">
        <title>Rhizobacter gummiphilus sp. nov., a rubber-degrading bacterium isolated from the soil of a botanical garden in Japan.</title>
        <authorList>
            <person name="Shunsuke S.S."/>
        </authorList>
    </citation>
    <scope>NUCLEOTIDE SEQUENCE [LARGE SCALE GENOMIC DNA]</scope>
    <source>
        <strain evidence="7 8">S-16</strain>
    </source>
</reference>
<dbReference type="InterPro" id="IPR003660">
    <property type="entry name" value="HAMP_dom"/>
</dbReference>
<dbReference type="SUPFAM" id="SSF141868">
    <property type="entry name" value="EAL domain-like"/>
    <property type="match status" value="1"/>
</dbReference>
<dbReference type="InterPro" id="IPR035919">
    <property type="entry name" value="EAL_sf"/>
</dbReference>
<dbReference type="InterPro" id="IPR052155">
    <property type="entry name" value="Biofilm_reg_signaling"/>
</dbReference>
<feature type="domain" description="GGDEF" evidence="6">
    <location>
        <begin position="461"/>
        <end position="594"/>
    </location>
</feature>
<feature type="domain" description="EAL" evidence="4">
    <location>
        <begin position="603"/>
        <end position="857"/>
    </location>
</feature>
<dbReference type="InterPro" id="IPR000160">
    <property type="entry name" value="GGDEF_dom"/>
</dbReference>
<dbReference type="InterPro" id="IPR000014">
    <property type="entry name" value="PAS"/>
</dbReference>
<proteinExistence type="predicted"/>
<keyword evidence="2" id="KW-0472">Membrane</keyword>
<reference evidence="7 8" key="1">
    <citation type="submission" date="2018-08" db="EMBL/GenBank/DDBJ databases">
        <authorList>
            <person name="Khan S.A."/>
            <person name="Jeon C.O."/>
            <person name="Chun B.H."/>
            <person name="Jeong S.E."/>
        </authorList>
    </citation>
    <scope>NUCLEOTIDE SEQUENCE [LARGE SCALE GENOMIC DNA]</scope>
    <source>
        <strain evidence="7 8">S-16</strain>
    </source>
</reference>
<gene>
    <name evidence="7" type="ORF">DZC73_12150</name>
</gene>
<dbReference type="SMART" id="SM00091">
    <property type="entry name" value="PAS"/>
    <property type="match status" value="1"/>
</dbReference>
<dbReference type="Gene3D" id="6.10.340.10">
    <property type="match status" value="1"/>
</dbReference>
<protein>
    <submittedName>
        <fullName evidence="7">EAL domain-containing protein</fullName>
    </submittedName>
</protein>
<dbReference type="GO" id="GO:0007165">
    <property type="term" value="P:signal transduction"/>
    <property type="evidence" value="ECO:0007669"/>
    <property type="project" value="InterPro"/>
</dbReference>
<dbReference type="PROSITE" id="PS50883">
    <property type="entry name" value="EAL"/>
    <property type="match status" value="1"/>
</dbReference>
<dbReference type="SMART" id="SM00304">
    <property type="entry name" value="HAMP"/>
    <property type="match status" value="1"/>
</dbReference>
<dbReference type="NCBIfam" id="TIGR00254">
    <property type="entry name" value="GGDEF"/>
    <property type="match status" value="1"/>
</dbReference>
<dbReference type="SMART" id="SM00267">
    <property type="entry name" value="GGDEF"/>
    <property type="match status" value="1"/>
</dbReference>
<dbReference type="PANTHER" id="PTHR44757">
    <property type="entry name" value="DIGUANYLATE CYCLASE DGCP"/>
    <property type="match status" value="1"/>
</dbReference>
<keyword evidence="2" id="KW-1133">Transmembrane helix</keyword>
<dbReference type="SUPFAM" id="SSF55785">
    <property type="entry name" value="PYP-like sensor domain (PAS domain)"/>
    <property type="match status" value="1"/>
</dbReference>
<feature type="transmembrane region" description="Helical" evidence="2">
    <location>
        <begin position="76"/>
        <end position="97"/>
    </location>
</feature>
<dbReference type="Pfam" id="PF08448">
    <property type="entry name" value="PAS_4"/>
    <property type="match status" value="1"/>
</dbReference>
<dbReference type="PROSITE" id="PS50113">
    <property type="entry name" value="PAC"/>
    <property type="match status" value="1"/>
</dbReference>
<dbReference type="PANTHER" id="PTHR44757:SF2">
    <property type="entry name" value="BIOFILM ARCHITECTURE MAINTENANCE PROTEIN MBAA"/>
    <property type="match status" value="1"/>
</dbReference>
<evidence type="ECO:0000259" key="4">
    <source>
        <dbReference type="PROSITE" id="PS50883"/>
    </source>
</evidence>
<dbReference type="Gene3D" id="3.30.70.270">
    <property type="match status" value="1"/>
</dbReference>
<evidence type="ECO:0000256" key="2">
    <source>
        <dbReference type="SAM" id="Phobius"/>
    </source>
</evidence>
<evidence type="ECO:0000259" key="5">
    <source>
        <dbReference type="PROSITE" id="PS50885"/>
    </source>
</evidence>
<dbReference type="PROSITE" id="PS50885">
    <property type="entry name" value="HAMP"/>
    <property type="match status" value="1"/>
</dbReference>
<dbReference type="GO" id="GO:0071732">
    <property type="term" value="P:cellular response to nitric oxide"/>
    <property type="evidence" value="ECO:0007669"/>
    <property type="project" value="UniProtKB-ARBA"/>
</dbReference>
<evidence type="ECO:0000313" key="7">
    <source>
        <dbReference type="EMBL" id="RQP24080.1"/>
    </source>
</evidence>
<dbReference type="Proteomes" id="UP000267464">
    <property type="component" value="Unassembled WGS sequence"/>
</dbReference>
<dbReference type="CDD" id="cd01948">
    <property type="entry name" value="EAL"/>
    <property type="match status" value="1"/>
</dbReference>
<evidence type="ECO:0000259" key="3">
    <source>
        <dbReference type="PROSITE" id="PS50113"/>
    </source>
</evidence>
<dbReference type="InterPro" id="IPR033414">
    <property type="entry name" value="Sensor_dom"/>
</dbReference>
<dbReference type="Pfam" id="PF00563">
    <property type="entry name" value="EAL"/>
    <property type="match status" value="1"/>
</dbReference>
<dbReference type="InterPro" id="IPR000700">
    <property type="entry name" value="PAS-assoc_C"/>
</dbReference>